<proteinExistence type="predicted"/>
<organism evidence="1 2">
    <name type="scientific">Thalictrum thalictroides</name>
    <name type="common">Rue-anemone</name>
    <name type="synonym">Anemone thalictroides</name>
    <dbReference type="NCBI Taxonomy" id="46969"/>
    <lineage>
        <taxon>Eukaryota</taxon>
        <taxon>Viridiplantae</taxon>
        <taxon>Streptophyta</taxon>
        <taxon>Embryophyta</taxon>
        <taxon>Tracheophyta</taxon>
        <taxon>Spermatophyta</taxon>
        <taxon>Magnoliopsida</taxon>
        <taxon>Ranunculales</taxon>
        <taxon>Ranunculaceae</taxon>
        <taxon>Thalictroideae</taxon>
        <taxon>Thalictrum</taxon>
    </lineage>
</organism>
<keyword evidence="2" id="KW-1185">Reference proteome</keyword>
<reference evidence="1 2" key="1">
    <citation type="submission" date="2020-06" db="EMBL/GenBank/DDBJ databases">
        <title>Transcriptomic and genomic resources for Thalictrum thalictroides and T. hernandezii: Facilitating candidate gene discovery in an emerging model plant lineage.</title>
        <authorList>
            <person name="Arias T."/>
            <person name="Riano-Pachon D.M."/>
            <person name="Di Stilio V.S."/>
        </authorList>
    </citation>
    <scope>NUCLEOTIDE SEQUENCE [LARGE SCALE GENOMIC DNA]</scope>
    <source>
        <strain evidence="2">cv. WT478/WT964</strain>
        <tissue evidence="1">Leaves</tissue>
    </source>
</reference>
<dbReference type="Proteomes" id="UP000554482">
    <property type="component" value="Unassembled WGS sequence"/>
</dbReference>
<name>A0A7J6W0G7_THATH</name>
<protein>
    <submittedName>
        <fullName evidence="1">Uncharacterized protein</fullName>
    </submittedName>
</protein>
<dbReference type="AlphaFoldDB" id="A0A7J6W0G7"/>
<dbReference type="EMBL" id="JABWDY010023481">
    <property type="protein sequence ID" value="KAF5190889.1"/>
    <property type="molecule type" value="Genomic_DNA"/>
</dbReference>
<sequence length="124" mass="14520">MAHDHNVVYMQMFDVVERSMCPNHFEKFKSFHENIYEFCSSVSLGKAGINKTVFGYFRNRPARVKRLDWVKFGDWVKNGEGVKFSWLCGDWSDYAQNSIKAGEGCRNVSMRLINFDKVIEFDDD</sequence>
<evidence type="ECO:0000313" key="1">
    <source>
        <dbReference type="EMBL" id="KAF5190889.1"/>
    </source>
</evidence>
<accession>A0A7J6W0G7</accession>
<evidence type="ECO:0000313" key="2">
    <source>
        <dbReference type="Proteomes" id="UP000554482"/>
    </source>
</evidence>
<comment type="caution">
    <text evidence="1">The sequence shown here is derived from an EMBL/GenBank/DDBJ whole genome shotgun (WGS) entry which is preliminary data.</text>
</comment>
<gene>
    <name evidence="1" type="ORF">FRX31_019526</name>
</gene>